<dbReference type="Proteomes" id="UP001304300">
    <property type="component" value="Chromosome"/>
</dbReference>
<dbReference type="InterPro" id="IPR029044">
    <property type="entry name" value="Nucleotide-diphossugar_trans"/>
</dbReference>
<evidence type="ECO:0000313" key="1">
    <source>
        <dbReference type="EMBL" id="WOO40816.1"/>
    </source>
</evidence>
<dbReference type="KEGG" id="puo:RZN69_19505"/>
<name>A0AAQ3QT16_9BACT</name>
<keyword evidence="2" id="KW-1185">Reference proteome</keyword>
<dbReference type="EMBL" id="CP136920">
    <property type="protein sequence ID" value="WOO40816.1"/>
    <property type="molecule type" value="Genomic_DNA"/>
</dbReference>
<dbReference type="Gene3D" id="3.90.550.10">
    <property type="entry name" value="Spore Coat Polysaccharide Biosynthesis Protein SpsA, Chain A"/>
    <property type="match status" value="1"/>
</dbReference>
<reference evidence="1 2" key="1">
    <citation type="submission" date="2023-10" db="EMBL/GenBank/DDBJ databases">
        <title>Rubellicoccus peritrichatus gen. nov., sp. nov., isolated from an algae of coral reef tank.</title>
        <authorList>
            <person name="Luo J."/>
        </authorList>
    </citation>
    <scope>NUCLEOTIDE SEQUENCE [LARGE SCALE GENOMIC DNA]</scope>
    <source>
        <strain evidence="1 2">CR14</strain>
    </source>
</reference>
<evidence type="ECO:0008006" key="3">
    <source>
        <dbReference type="Google" id="ProtNLM"/>
    </source>
</evidence>
<sequence length="287" mass="33034">MKLDKIITLANEHVRLPFLAFERSLRATGCNLPLFVIPYDDNQFDLPDNATWWVDQEFIEWIDTNGRRPVMRKYQVLLESNYQFLDTDAVFLKNPVDVLAPHTGWINSCCHWNNPAATTTAQSRVILRQRSTTWAQKIFNTGQFACDRQLYTAETLKRTCDDAVISQIVLEDEFHEQPGLNILVHLSEIPITNLTLPPYCMESTWAGDYLDDNYTATWGSEQRKPYIIHWAGRKMDGSTPIDTLALNYLTAKEQDEWISRLKENAASTIPERFRRSIKSAISSSIKG</sequence>
<accession>A0AAQ3QT16</accession>
<dbReference type="RefSeq" id="WP_317833023.1">
    <property type="nucleotide sequence ID" value="NZ_CP136920.1"/>
</dbReference>
<protein>
    <recommendedName>
        <fullName evidence="3">Nucleotide-diphospho-sugar transferase domain-containing protein</fullName>
    </recommendedName>
</protein>
<dbReference type="AlphaFoldDB" id="A0AAQ3QT16"/>
<organism evidence="1 2">
    <name type="scientific">Rubellicoccus peritrichatus</name>
    <dbReference type="NCBI Taxonomy" id="3080537"/>
    <lineage>
        <taxon>Bacteria</taxon>
        <taxon>Pseudomonadati</taxon>
        <taxon>Verrucomicrobiota</taxon>
        <taxon>Opitutia</taxon>
        <taxon>Puniceicoccales</taxon>
        <taxon>Cerasicoccaceae</taxon>
        <taxon>Rubellicoccus</taxon>
    </lineage>
</organism>
<gene>
    <name evidence="1" type="ORF">RZN69_19505</name>
</gene>
<proteinExistence type="predicted"/>
<dbReference type="SUPFAM" id="SSF53448">
    <property type="entry name" value="Nucleotide-diphospho-sugar transferases"/>
    <property type="match status" value="1"/>
</dbReference>
<evidence type="ECO:0000313" key="2">
    <source>
        <dbReference type="Proteomes" id="UP001304300"/>
    </source>
</evidence>